<protein>
    <submittedName>
        <fullName evidence="2">Uncharacterized protein</fullName>
    </submittedName>
</protein>
<evidence type="ECO:0000313" key="3">
    <source>
        <dbReference type="Proteomes" id="UP001417504"/>
    </source>
</evidence>
<gene>
    <name evidence="2" type="ORF">Sjap_002525</name>
</gene>
<reference evidence="2 3" key="1">
    <citation type="submission" date="2024-01" db="EMBL/GenBank/DDBJ databases">
        <title>Genome assemblies of Stephania.</title>
        <authorList>
            <person name="Yang L."/>
        </authorList>
    </citation>
    <scope>NUCLEOTIDE SEQUENCE [LARGE SCALE GENOMIC DNA]</scope>
    <source>
        <strain evidence="2">QJT</strain>
        <tissue evidence="2">Leaf</tissue>
    </source>
</reference>
<sequence>MKRRESVGEEGEEEDQKLEIGEGFETNNNKIKIPVSAGVRRSLAIISVLPTPKPTSTYFHGDRARNPCAKRAIPIPTPLLAGFRAKFVATFM</sequence>
<organism evidence="2 3">
    <name type="scientific">Stephania japonica</name>
    <dbReference type="NCBI Taxonomy" id="461633"/>
    <lineage>
        <taxon>Eukaryota</taxon>
        <taxon>Viridiplantae</taxon>
        <taxon>Streptophyta</taxon>
        <taxon>Embryophyta</taxon>
        <taxon>Tracheophyta</taxon>
        <taxon>Spermatophyta</taxon>
        <taxon>Magnoliopsida</taxon>
        <taxon>Ranunculales</taxon>
        <taxon>Menispermaceae</taxon>
        <taxon>Menispermoideae</taxon>
        <taxon>Cissampelideae</taxon>
        <taxon>Stephania</taxon>
    </lineage>
</organism>
<name>A0AAP0KMY7_9MAGN</name>
<evidence type="ECO:0000256" key="1">
    <source>
        <dbReference type="SAM" id="MobiDB-lite"/>
    </source>
</evidence>
<dbReference type="Proteomes" id="UP001417504">
    <property type="component" value="Unassembled WGS sequence"/>
</dbReference>
<proteinExistence type="predicted"/>
<evidence type="ECO:0000313" key="2">
    <source>
        <dbReference type="EMBL" id="KAK9155045.1"/>
    </source>
</evidence>
<keyword evidence="3" id="KW-1185">Reference proteome</keyword>
<dbReference type="AlphaFoldDB" id="A0AAP0KMY7"/>
<comment type="caution">
    <text evidence="2">The sequence shown here is derived from an EMBL/GenBank/DDBJ whole genome shotgun (WGS) entry which is preliminary data.</text>
</comment>
<dbReference type="EMBL" id="JBBNAE010000001">
    <property type="protein sequence ID" value="KAK9155045.1"/>
    <property type="molecule type" value="Genomic_DNA"/>
</dbReference>
<feature type="region of interest" description="Disordered" evidence="1">
    <location>
        <begin position="1"/>
        <end position="23"/>
    </location>
</feature>
<accession>A0AAP0KMY7</accession>